<gene>
    <name evidence="1" type="ORF">DPMN_115060</name>
</gene>
<dbReference type="AlphaFoldDB" id="A0A9D4QS47"/>
<dbReference type="EMBL" id="JAIWYP010000004">
    <property type="protein sequence ID" value="KAH3841591.1"/>
    <property type="molecule type" value="Genomic_DNA"/>
</dbReference>
<protein>
    <submittedName>
        <fullName evidence="1">Uncharacterized protein</fullName>
    </submittedName>
</protein>
<keyword evidence="2" id="KW-1185">Reference proteome</keyword>
<name>A0A9D4QS47_DREPO</name>
<reference evidence="1" key="2">
    <citation type="submission" date="2020-11" db="EMBL/GenBank/DDBJ databases">
        <authorList>
            <person name="McCartney M.A."/>
            <person name="Auch B."/>
            <person name="Kono T."/>
            <person name="Mallez S."/>
            <person name="Becker A."/>
            <person name="Gohl D.M."/>
            <person name="Silverstein K.A.T."/>
            <person name="Koren S."/>
            <person name="Bechman K.B."/>
            <person name="Herman A."/>
            <person name="Abrahante J.E."/>
            <person name="Garbe J."/>
        </authorList>
    </citation>
    <scope>NUCLEOTIDE SEQUENCE</scope>
    <source>
        <strain evidence="1">Duluth1</strain>
        <tissue evidence="1">Whole animal</tissue>
    </source>
</reference>
<accession>A0A9D4QS47</accession>
<comment type="caution">
    <text evidence="1">The sequence shown here is derived from an EMBL/GenBank/DDBJ whole genome shotgun (WGS) entry which is preliminary data.</text>
</comment>
<evidence type="ECO:0000313" key="2">
    <source>
        <dbReference type="Proteomes" id="UP000828390"/>
    </source>
</evidence>
<sequence length="119" mass="13676">MSNLLCVPDRNQCDGQDDCGDGDASASQIFRLVTNVTSRENAPRPPDSHDTNVLTKFHKNWAKHVTRVFTCFYYIHIEKTGPPNGGHVFFTDLDYFRTRPKYQLKRPPEKLCETEISQT</sequence>
<dbReference type="Proteomes" id="UP000828390">
    <property type="component" value="Unassembled WGS sequence"/>
</dbReference>
<proteinExistence type="predicted"/>
<organism evidence="1 2">
    <name type="scientific">Dreissena polymorpha</name>
    <name type="common">Zebra mussel</name>
    <name type="synonym">Mytilus polymorpha</name>
    <dbReference type="NCBI Taxonomy" id="45954"/>
    <lineage>
        <taxon>Eukaryota</taxon>
        <taxon>Metazoa</taxon>
        <taxon>Spiralia</taxon>
        <taxon>Lophotrochozoa</taxon>
        <taxon>Mollusca</taxon>
        <taxon>Bivalvia</taxon>
        <taxon>Autobranchia</taxon>
        <taxon>Heteroconchia</taxon>
        <taxon>Euheterodonta</taxon>
        <taxon>Imparidentia</taxon>
        <taxon>Neoheterodontei</taxon>
        <taxon>Myida</taxon>
        <taxon>Dreissenoidea</taxon>
        <taxon>Dreissenidae</taxon>
        <taxon>Dreissena</taxon>
    </lineage>
</organism>
<evidence type="ECO:0000313" key="1">
    <source>
        <dbReference type="EMBL" id="KAH3841591.1"/>
    </source>
</evidence>
<reference evidence="1" key="1">
    <citation type="journal article" date="2019" name="bioRxiv">
        <title>The Genome of the Zebra Mussel, Dreissena polymorpha: A Resource for Invasive Species Research.</title>
        <authorList>
            <person name="McCartney M.A."/>
            <person name="Auch B."/>
            <person name="Kono T."/>
            <person name="Mallez S."/>
            <person name="Zhang Y."/>
            <person name="Obille A."/>
            <person name="Becker A."/>
            <person name="Abrahante J.E."/>
            <person name="Garbe J."/>
            <person name="Badalamenti J.P."/>
            <person name="Herman A."/>
            <person name="Mangelson H."/>
            <person name="Liachko I."/>
            <person name="Sullivan S."/>
            <person name="Sone E.D."/>
            <person name="Koren S."/>
            <person name="Silverstein K.A.T."/>
            <person name="Beckman K.B."/>
            <person name="Gohl D.M."/>
        </authorList>
    </citation>
    <scope>NUCLEOTIDE SEQUENCE</scope>
    <source>
        <strain evidence="1">Duluth1</strain>
        <tissue evidence="1">Whole animal</tissue>
    </source>
</reference>